<name>A0A1T4JXB2_TREPO</name>
<dbReference type="Gene3D" id="1.10.260.40">
    <property type="entry name" value="lambda repressor-like DNA-binding domains"/>
    <property type="match status" value="1"/>
</dbReference>
<dbReference type="RefSeq" id="WP_078932794.1">
    <property type="nucleotide sequence ID" value="NZ_FUWG01000005.1"/>
</dbReference>
<keyword evidence="2" id="KW-0238">DNA-binding</keyword>
<dbReference type="GO" id="GO:0003677">
    <property type="term" value="F:DNA binding"/>
    <property type="evidence" value="ECO:0007669"/>
    <property type="project" value="UniProtKB-KW"/>
</dbReference>
<dbReference type="Proteomes" id="UP000190423">
    <property type="component" value="Unassembled WGS sequence"/>
</dbReference>
<dbReference type="SUPFAM" id="SSF47413">
    <property type="entry name" value="lambda repressor-like DNA-binding domains"/>
    <property type="match status" value="1"/>
</dbReference>
<proteinExistence type="predicted"/>
<dbReference type="AlphaFoldDB" id="A0A1T4JXB2"/>
<dbReference type="EMBL" id="FUWG01000005">
    <property type="protein sequence ID" value="SJZ34846.1"/>
    <property type="molecule type" value="Genomic_DNA"/>
</dbReference>
<evidence type="ECO:0000313" key="3">
    <source>
        <dbReference type="Proteomes" id="UP000190423"/>
    </source>
</evidence>
<keyword evidence="3" id="KW-1185">Reference proteome</keyword>
<gene>
    <name evidence="2" type="ORF">SAMN02745149_00882</name>
</gene>
<reference evidence="2 3" key="1">
    <citation type="submission" date="2017-02" db="EMBL/GenBank/DDBJ databases">
        <authorList>
            <person name="Peterson S.W."/>
        </authorList>
    </citation>
    <scope>NUCLEOTIDE SEQUENCE [LARGE SCALE GENOMIC DNA]</scope>
    <source>
        <strain evidence="2 3">ATCC BAA-908</strain>
    </source>
</reference>
<dbReference type="OrthoDB" id="2055436at2"/>
<dbReference type="GeneID" id="78316195"/>
<dbReference type="Pfam" id="PF13443">
    <property type="entry name" value="HTH_26"/>
    <property type="match status" value="1"/>
</dbReference>
<evidence type="ECO:0000259" key="1">
    <source>
        <dbReference type="Pfam" id="PF13443"/>
    </source>
</evidence>
<protein>
    <submittedName>
        <fullName evidence="2">Cro/C1-type HTH DNA-binding domain-containing protein</fullName>
    </submittedName>
</protein>
<sequence length="142" mass="16144">MNLSAYIKQQGISVYSLSKKSAVPYTTLCSICNGTADVMECRVNTLVKIADSLGVNLLDLINSSLALPQKYNFINDEIRIEFTDLPKALKNTIKELEEYDRNNDTMFYECADMLYMMADRFLKDGAIDSETRDKLIMKYPIA</sequence>
<dbReference type="InterPro" id="IPR010982">
    <property type="entry name" value="Lambda_DNA-bd_dom_sf"/>
</dbReference>
<dbReference type="CDD" id="cd00093">
    <property type="entry name" value="HTH_XRE"/>
    <property type="match status" value="1"/>
</dbReference>
<dbReference type="STRING" id="261392.SAMN02745149_00882"/>
<evidence type="ECO:0000313" key="2">
    <source>
        <dbReference type="EMBL" id="SJZ34846.1"/>
    </source>
</evidence>
<organism evidence="2 3">
    <name type="scientific">Treponema porcinum</name>
    <dbReference type="NCBI Taxonomy" id="261392"/>
    <lineage>
        <taxon>Bacteria</taxon>
        <taxon>Pseudomonadati</taxon>
        <taxon>Spirochaetota</taxon>
        <taxon>Spirochaetia</taxon>
        <taxon>Spirochaetales</taxon>
        <taxon>Treponemataceae</taxon>
        <taxon>Treponema</taxon>
    </lineage>
</organism>
<accession>A0A1T4JXB2</accession>
<feature type="domain" description="HTH cro/C1-type" evidence="1">
    <location>
        <begin position="2"/>
        <end position="61"/>
    </location>
</feature>
<dbReference type="InterPro" id="IPR001387">
    <property type="entry name" value="Cro/C1-type_HTH"/>
</dbReference>